<evidence type="ECO:0000313" key="3">
    <source>
        <dbReference type="Proteomes" id="UP000243975"/>
    </source>
</evidence>
<dbReference type="Gramene" id="KVI06031">
    <property type="protein sequence ID" value="KVI06031"/>
    <property type="gene ID" value="Ccrd_015628"/>
</dbReference>
<keyword evidence="1" id="KW-1133">Transmembrane helix</keyword>
<keyword evidence="1" id="KW-0812">Transmembrane</keyword>
<protein>
    <submittedName>
        <fullName evidence="2">Uncharacterized protein</fullName>
    </submittedName>
</protein>
<keyword evidence="1" id="KW-0472">Membrane</keyword>
<gene>
    <name evidence="2" type="ORF">Ccrd_015628</name>
</gene>
<dbReference type="EMBL" id="LEKV01001855">
    <property type="protein sequence ID" value="KVI06031.1"/>
    <property type="molecule type" value="Genomic_DNA"/>
</dbReference>
<reference evidence="2 3" key="1">
    <citation type="journal article" date="2016" name="Sci. Rep.">
        <title>The genome sequence of the outbreeding globe artichoke constructed de novo incorporating a phase-aware low-pass sequencing strategy of F1 progeny.</title>
        <authorList>
            <person name="Scaglione D."/>
            <person name="Reyes-Chin-Wo S."/>
            <person name="Acquadro A."/>
            <person name="Froenicke L."/>
            <person name="Portis E."/>
            <person name="Beitel C."/>
            <person name="Tirone M."/>
            <person name="Mauro R."/>
            <person name="Lo Monaco A."/>
            <person name="Mauromicale G."/>
            <person name="Faccioli P."/>
            <person name="Cattivelli L."/>
            <person name="Rieseberg L."/>
            <person name="Michelmore R."/>
            <person name="Lanteri S."/>
        </authorList>
    </citation>
    <scope>NUCLEOTIDE SEQUENCE [LARGE SCALE GENOMIC DNA]</scope>
    <source>
        <strain evidence="2">2C</strain>
    </source>
</reference>
<evidence type="ECO:0000313" key="2">
    <source>
        <dbReference type="EMBL" id="KVI06031.1"/>
    </source>
</evidence>
<comment type="caution">
    <text evidence="2">The sequence shown here is derived from an EMBL/GenBank/DDBJ whole genome shotgun (WGS) entry which is preliminary data.</text>
</comment>
<dbReference type="Proteomes" id="UP000243975">
    <property type="component" value="Unassembled WGS sequence"/>
</dbReference>
<evidence type="ECO:0000256" key="1">
    <source>
        <dbReference type="SAM" id="Phobius"/>
    </source>
</evidence>
<organism evidence="2 3">
    <name type="scientific">Cynara cardunculus var. scolymus</name>
    <name type="common">Globe artichoke</name>
    <name type="synonym">Cynara scolymus</name>
    <dbReference type="NCBI Taxonomy" id="59895"/>
    <lineage>
        <taxon>Eukaryota</taxon>
        <taxon>Viridiplantae</taxon>
        <taxon>Streptophyta</taxon>
        <taxon>Embryophyta</taxon>
        <taxon>Tracheophyta</taxon>
        <taxon>Spermatophyta</taxon>
        <taxon>Magnoliopsida</taxon>
        <taxon>eudicotyledons</taxon>
        <taxon>Gunneridae</taxon>
        <taxon>Pentapetalae</taxon>
        <taxon>asterids</taxon>
        <taxon>campanulids</taxon>
        <taxon>Asterales</taxon>
        <taxon>Asteraceae</taxon>
        <taxon>Carduoideae</taxon>
        <taxon>Cardueae</taxon>
        <taxon>Carduinae</taxon>
        <taxon>Cynara</taxon>
    </lineage>
</organism>
<name>A0A118K3I9_CYNCS</name>
<keyword evidence="3" id="KW-1185">Reference proteome</keyword>
<sequence>MIAIEKVHFNPNLLVLVLVLVLRIVLFLIRASLPHKYLKHLKMSKFPTSILNLDFQIMGMLNLDIFNALVKKVLGRSLIAAVQ</sequence>
<proteinExistence type="predicted"/>
<feature type="transmembrane region" description="Helical" evidence="1">
    <location>
        <begin position="12"/>
        <end position="33"/>
    </location>
</feature>
<accession>A0A118K3I9</accession>
<dbReference type="AlphaFoldDB" id="A0A118K3I9"/>